<reference evidence="2 3" key="1">
    <citation type="submission" date="2018-09" db="EMBL/GenBank/DDBJ databases">
        <title>Complete genome sequence of Euzebya sp. DY32-46 isolated from seawater of Pacific Ocean.</title>
        <authorList>
            <person name="Xu L."/>
            <person name="Wu Y.-H."/>
            <person name="Xu X.-W."/>
        </authorList>
    </citation>
    <scope>NUCLEOTIDE SEQUENCE [LARGE SCALE GENOMIC DNA]</scope>
    <source>
        <strain evidence="2 3">DY32-46</strain>
        <plasmid evidence="3">pedy32-46i</plasmid>
    </source>
</reference>
<dbReference type="Pfam" id="PF14081">
    <property type="entry name" value="DUF4262"/>
    <property type="match status" value="1"/>
</dbReference>
<keyword evidence="2" id="KW-0614">Plasmid</keyword>
<evidence type="ECO:0000313" key="3">
    <source>
        <dbReference type="Proteomes" id="UP000264006"/>
    </source>
</evidence>
<accession>A0A346Y5S2</accession>
<name>A0A346Y5S2_9ACTN</name>
<dbReference type="Proteomes" id="UP000264006">
    <property type="component" value="Plasmid pEDY32-46I"/>
</dbReference>
<dbReference type="OrthoDB" id="511192at2"/>
<feature type="region of interest" description="Disordered" evidence="1">
    <location>
        <begin position="116"/>
        <end position="172"/>
    </location>
</feature>
<dbReference type="KEGG" id="euz:DVS28_b0049"/>
<sequence>MKTNGRRPVRARPAPPHAERRRPHDGQHRNLSQNGCKVSDPTSRMTAVGTSNRSPKANLAEATEELRRRLHQARPDDTATTRNEARRSRGNQDGAARTWTWNAQRDEVLDHTTATATACATPPGARSPTGSTAPGRAAPPARANRPTVPPDAPHPTLPSAPMTPTDPPSPDIARIVAEHGHAIQWVGPLDPLSTGYAFTVGRHPHGPELILVGSTYENSAALLNALAANWHQLVVDGVHINDPTDPHGIIVLDGPEGGWPIEHRIVHPTWVSALAPVAYRHHHIDPTDLTMVQIVPCGLTGDLPRDLPDTDPDALAQPDLRNPSTPWQRVRSLPTEMVIWDDPDDTADCTVLVPITVRGIWMGEWEALPARRLDDDTAEIRSVGVSAGAALIGDIVTVDRWRHPTEPPVVTDPTGPVGILGTILRPGPARRLDYDIRLADPDDIVTFEQVLARLDPTVRIRATARAVHLASPDGRTQPITDLFAPLLANGTAIASDRLADERYAA</sequence>
<geneLocation type="plasmid" evidence="3">
    <name>pedy32-46i</name>
</geneLocation>
<organism evidence="2 3">
    <name type="scientific">Euzebya pacifica</name>
    <dbReference type="NCBI Taxonomy" id="1608957"/>
    <lineage>
        <taxon>Bacteria</taxon>
        <taxon>Bacillati</taxon>
        <taxon>Actinomycetota</taxon>
        <taxon>Nitriliruptoria</taxon>
        <taxon>Euzebyales</taxon>
    </lineage>
</organism>
<dbReference type="RefSeq" id="WP_114594437.1">
    <property type="nucleotide sequence ID" value="NZ_CP031166.1"/>
</dbReference>
<feature type="compositionally biased region" description="Low complexity" evidence="1">
    <location>
        <begin position="128"/>
        <end position="146"/>
    </location>
</feature>
<evidence type="ECO:0000256" key="1">
    <source>
        <dbReference type="SAM" id="MobiDB-lite"/>
    </source>
</evidence>
<feature type="compositionally biased region" description="Pro residues" evidence="1">
    <location>
        <begin position="147"/>
        <end position="158"/>
    </location>
</feature>
<dbReference type="SUPFAM" id="SSF75620">
    <property type="entry name" value="Release factor"/>
    <property type="match status" value="1"/>
</dbReference>
<proteinExistence type="predicted"/>
<evidence type="ECO:0000313" key="2">
    <source>
        <dbReference type="EMBL" id="AXV09819.1"/>
    </source>
</evidence>
<protein>
    <submittedName>
        <fullName evidence="2">Uncharacterized protein</fullName>
    </submittedName>
</protein>
<gene>
    <name evidence="2" type="ORF">DVS28_b0049</name>
</gene>
<feature type="compositionally biased region" description="Polar residues" evidence="1">
    <location>
        <begin position="29"/>
        <end position="55"/>
    </location>
</feature>
<dbReference type="AlphaFoldDB" id="A0A346Y5S2"/>
<feature type="region of interest" description="Disordered" evidence="1">
    <location>
        <begin position="1"/>
        <end position="102"/>
    </location>
</feature>
<dbReference type="InterPro" id="IPR025358">
    <property type="entry name" value="DUF4262"/>
</dbReference>
<feature type="compositionally biased region" description="Basic residues" evidence="1">
    <location>
        <begin position="1"/>
        <end position="10"/>
    </location>
</feature>
<dbReference type="EMBL" id="CP031166">
    <property type="protein sequence ID" value="AXV09819.1"/>
    <property type="molecule type" value="Genomic_DNA"/>
</dbReference>
<keyword evidence="3" id="KW-1185">Reference proteome</keyword>
<dbReference type="InterPro" id="IPR045853">
    <property type="entry name" value="Pep_chain_release_fac_I_sf"/>
</dbReference>
<feature type="region of interest" description="Disordered" evidence="1">
    <location>
        <begin position="303"/>
        <end position="327"/>
    </location>
</feature>
<feature type="compositionally biased region" description="Basic and acidic residues" evidence="1">
    <location>
        <begin position="73"/>
        <end position="87"/>
    </location>
</feature>